<keyword evidence="2" id="KW-0238">DNA-binding</keyword>
<dbReference type="SUPFAM" id="SSF51182">
    <property type="entry name" value="RmlC-like cupins"/>
    <property type="match status" value="1"/>
</dbReference>
<reference evidence="5 6" key="2">
    <citation type="submission" date="2020-08" db="EMBL/GenBank/DDBJ databases">
        <authorList>
            <person name="Ueki A."/>
            <person name="Tonouchi A."/>
        </authorList>
    </citation>
    <scope>NUCLEOTIDE SEQUENCE [LARGE SCALE GENOMIC DNA]</scope>
    <source>
        <strain evidence="5 6">CTTW</strain>
    </source>
</reference>
<organism evidence="5 6">
    <name type="scientific">Anaerocolumna chitinilytica</name>
    <dbReference type="NCBI Taxonomy" id="1727145"/>
    <lineage>
        <taxon>Bacteria</taxon>
        <taxon>Bacillati</taxon>
        <taxon>Bacillota</taxon>
        <taxon>Clostridia</taxon>
        <taxon>Lachnospirales</taxon>
        <taxon>Lachnospiraceae</taxon>
        <taxon>Anaerocolumna</taxon>
    </lineage>
</organism>
<dbReference type="PROSITE" id="PS01124">
    <property type="entry name" value="HTH_ARAC_FAMILY_2"/>
    <property type="match status" value="1"/>
</dbReference>
<dbReference type="AlphaFoldDB" id="A0A7I8DKN4"/>
<keyword evidence="1" id="KW-0805">Transcription regulation</keyword>
<dbReference type="RefSeq" id="WP_185258269.1">
    <property type="nucleotide sequence ID" value="NZ_AP023368.1"/>
</dbReference>
<dbReference type="InterPro" id="IPR009057">
    <property type="entry name" value="Homeodomain-like_sf"/>
</dbReference>
<dbReference type="InterPro" id="IPR014710">
    <property type="entry name" value="RmlC-like_jellyroll"/>
</dbReference>
<evidence type="ECO:0000256" key="1">
    <source>
        <dbReference type="ARBA" id="ARBA00023015"/>
    </source>
</evidence>
<dbReference type="Gene3D" id="2.60.120.10">
    <property type="entry name" value="Jelly Rolls"/>
    <property type="match status" value="1"/>
</dbReference>
<dbReference type="InterPro" id="IPR020449">
    <property type="entry name" value="Tscrpt_reg_AraC-type_HTH"/>
</dbReference>
<dbReference type="InterPro" id="IPR013096">
    <property type="entry name" value="Cupin_2"/>
</dbReference>
<keyword evidence="6" id="KW-1185">Reference proteome</keyword>
<dbReference type="PROSITE" id="PS00041">
    <property type="entry name" value="HTH_ARAC_FAMILY_1"/>
    <property type="match status" value="1"/>
</dbReference>
<sequence>MFLKEYCMDITRKTTECKESDKNMGRRVMCPEYSINQIDVKSFPKEERGEVFILLWNIEAGGHLAATIKPYPQEFIYQCEYTPGITTQLHTHDYIELAYIVEGKFCQRIMGKDILFKKGELCLIDKNCPHQDFLEEADSVVLFIGLANEIFDEVMVRNIEEEKILNFLQTALMKQKNINQYLHFKPKNQEDGTLERYLLGLVQELETNDTAAAYICKGIIMRILHHISTEYEFNLSNEERKKMKWLIFEEVAKYIGENYRNITVKELATRFHFNEDYFNRLFREKTGGTYLEYLQEVRLKHAHRLLRTTDESVEEIAEQVGYQNKGYFYKIFVDRYGMTPAKVRKKTDAVKQLMN</sequence>
<dbReference type="KEGG" id="acht:bsdcttw_09350"/>
<accession>A0A7I8DKN4</accession>
<name>A0A7I8DKN4_9FIRM</name>
<protein>
    <recommendedName>
        <fullName evidence="4">HTH araC/xylS-type domain-containing protein</fullName>
    </recommendedName>
</protein>
<dbReference type="PRINTS" id="PR00032">
    <property type="entry name" value="HTHARAC"/>
</dbReference>
<evidence type="ECO:0000256" key="2">
    <source>
        <dbReference type="ARBA" id="ARBA00023125"/>
    </source>
</evidence>
<dbReference type="PANTHER" id="PTHR43280:SF28">
    <property type="entry name" value="HTH-TYPE TRANSCRIPTIONAL ACTIVATOR RHAS"/>
    <property type="match status" value="1"/>
</dbReference>
<gene>
    <name evidence="5" type="ORF">bsdcttw_09350</name>
</gene>
<dbReference type="InterPro" id="IPR018062">
    <property type="entry name" value="HTH_AraC-typ_CS"/>
</dbReference>
<dbReference type="SUPFAM" id="SSF46689">
    <property type="entry name" value="Homeodomain-like"/>
    <property type="match status" value="2"/>
</dbReference>
<dbReference type="SMART" id="SM00342">
    <property type="entry name" value="HTH_ARAC"/>
    <property type="match status" value="1"/>
</dbReference>
<dbReference type="Pfam" id="PF07883">
    <property type="entry name" value="Cupin_2"/>
    <property type="match status" value="1"/>
</dbReference>
<dbReference type="Proteomes" id="UP000515703">
    <property type="component" value="Chromosome"/>
</dbReference>
<dbReference type="GO" id="GO:0043565">
    <property type="term" value="F:sequence-specific DNA binding"/>
    <property type="evidence" value="ECO:0007669"/>
    <property type="project" value="InterPro"/>
</dbReference>
<reference evidence="5 6" key="1">
    <citation type="submission" date="2020-08" db="EMBL/GenBank/DDBJ databases">
        <title>Draft genome sequencing of an Anaerocolumna strain isolated from anoxic soil subjected to BSD treatment.</title>
        <authorList>
            <person name="Uek A."/>
            <person name="Tonouchi A."/>
        </authorList>
    </citation>
    <scope>NUCLEOTIDE SEQUENCE [LARGE SCALE GENOMIC DNA]</scope>
    <source>
        <strain evidence="5 6">CTTW</strain>
    </source>
</reference>
<dbReference type="GO" id="GO:0003700">
    <property type="term" value="F:DNA-binding transcription factor activity"/>
    <property type="evidence" value="ECO:0007669"/>
    <property type="project" value="InterPro"/>
</dbReference>
<evidence type="ECO:0000313" key="6">
    <source>
        <dbReference type="Proteomes" id="UP000515703"/>
    </source>
</evidence>
<dbReference type="Pfam" id="PF12833">
    <property type="entry name" value="HTH_18"/>
    <property type="match status" value="1"/>
</dbReference>
<keyword evidence="3" id="KW-0804">Transcription</keyword>
<proteinExistence type="predicted"/>
<dbReference type="InterPro" id="IPR011051">
    <property type="entry name" value="RmlC_Cupin_sf"/>
</dbReference>
<evidence type="ECO:0000313" key="5">
    <source>
        <dbReference type="EMBL" id="BCJ97894.1"/>
    </source>
</evidence>
<dbReference type="Gene3D" id="1.10.10.60">
    <property type="entry name" value="Homeodomain-like"/>
    <property type="match status" value="2"/>
</dbReference>
<dbReference type="InterPro" id="IPR018060">
    <property type="entry name" value="HTH_AraC"/>
</dbReference>
<feature type="domain" description="HTH araC/xylS-type" evidence="4">
    <location>
        <begin position="249"/>
        <end position="346"/>
    </location>
</feature>
<dbReference type="EMBL" id="AP023368">
    <property type="protein sequence ID" value="BCJ97894.1"/>
    <property type="molecule type" value="Genomic_DNA"/>
</dbReference>
<evidence type="ECO:0000256" key="3">
    <source>
        <dbReference type="ARBA" id="ARBA00023163"/>
    </source>
</evidence>
<evidence type="ECO:0000259" key="4">
    <source>
        <dbReference type="PROSITE" id="PS01124"/>
    </source>
</evidence>
<dbReference type="PANTHER" id="PTHR43280">
    <property type="entry name" value="ARAC-FAMILY TRANSCRIPTIONAL REGULATOR"/>
    <property type="match status" value="1"/>
</dbReference>